<organism evidence="1 2">
    <name type="scientific">Catharanthus roseus</name>
    <name type="common">Madagascar periwinkle</name>
    <name type="synonym">Vinca rosea</name>
    <dbReference type="NCBI Taxonomy" id="4058"/>
    <lineage>
        <taxon>Eukaryota</taxon>
        <taxon>Viridiplantae</taxon>
        <taxon>Streptophyta</taxon>
        <taxon>Embryophyta</taxon>
        <taxon>Tracheophyta</taxon>
        <taxon>Spermatophyta</taxon>
        <taxon>Magnoliopsida</taxon>
        <taxon>eudicotyledons</taxon>
        <taxon>Gunneridae</taxon>
        <taxon>Pentapetalae</taxon>
        <taxon>asterids</taxon>
        <taxon>lamiids</taxon>
        <taxon>Gentianales</taxon>
        <taxon>Apocynaceae</taxon>
        <taxon>Rauvolfioideae</taxon>
        <taxon>Vinceae</taxon>
        <taxon>Catharanthinae</taxon>
        <taxon>Catharanthus</taxon>
    </lineage>
</organism>
<proteinExistence type="predicted"/>
<evidence type="ECO:0000313" key="1">
    <source>
        <dbReference type="EMBL" id="KAI5664332.1"/>
    </source>
</evidence>
<keyword evidence="2" id="KW-1185">Reference proteome</keyword>
<reference evidence="2" key="1">
    <citation type="journal article" date="2023" name="Nat. Plants">
        <title>Single-cell RNA sequencing provides a high-resolution roadmap for understanding the multicellular compartmentation of specialized metabolism.</title>
        <authorList>
            <person name="Sun S."/>
            <person name="Shen X."/>
            <person name="Li Y."/>
            <person name="Li Y."/>
            <person name="Wang S."/>
            <person name="Li R."/>
            <person name="Zhang H."/>
            <person name="Shen G."/>
            <person name="Guo B."/>
            <person name="Wei J."/>
            <person name="Xu J."/>
            <person name="St-Pierre B."/>
            <person name="Chen S."/>
            <person name="Sun C."/>
        </authorList>
    </citation>
    <scope>NUCLEOTIDE SEQUENCE [LARGE SCALE GENOMIC DNA]</scope>
</reference>
<name>A0ACC0ATI9_CATRO</name>
<comment type="caution">
    <text evidence="1">The sequence shown here is derived from an EMBL/GenBank/DDBJ whole genome shotgun (WGS) entry which is preliminary data.</text>
</comment>
<evidence type="ECO:0000313" key="2">
    <source>
        <dbReference type="Proteomes" id="UP001060085"/>
    </source>
</evidence>
<gene>
    <name evidence="1" type="ORF">M9H77_23655</name>
</gene>
<sequence length="133" mass="15173">MSLSHVEFQSLKTKSFSPSKLGKKKRISVGWESSRLFTLYSADSDTVLFLLERGAEALPLTQGGLPPIRLMRMRFSRRERSNKREAWGQIAFRSLPLAFKNDEYEVWETISTMDPLTPNRIAFLGLAGVAYRS</sequence>
<accession>A0ACC0ATI9</accession>
<dbReference type="EMBL" id="CM044705">
    <property type="protein sequence ID" value="KAI5664332.1"/>
    <property type="molecule type" value="Genomic_DNA"/>
</dbReference>
<dbReference type="Proteomes" id="UP001060085">
    <property type="component" value="Linkage Group LG05"/>
</dbReference>
<protein>
    <submittedName>
        <fullName evidence="1">Uncharacterized protein</fullName>
    </submittedName>
</protein>